<dbReference type="Gene3D" id="1.50.40.10">
    <property type="entry name" value="Mitochondrial carrier domain"/>
    <property type="match status" value="1"/>
</dbReference>
<keyword evidence="11" id="KW-1185">Reference proteome</keyword>
<keyword evidence="3 10" id="KW-0813">Transport</keyword>
<evidence type="ECO:0000313" key="12">
    <source>
        <dbReference type="WBParaSite" id="sdigi.contig113.g4609.t1"/>
    </source>
</evidence>
<dbReference type="GO" id="GO:1990575">
    <property type="term" value="P:mitochondrial L-ornithine transmembrane transport"/>
    <property type="evidence" value="ECO:0007669"/>
    <property type="project" value="TreeGrafter"/>
</dbReference>
<dbReference type="PANTHER" id="PTHR45624:SF12">
    <property type="entry name" value="MITOCHONDRIAL ORNITHINE TRANSPORTER 1"/>
    <property type="match status" value="1"/>
</dbReference>
<evidence type="ECO:0000256" key="3">
    <source>
        <dbReference type="ARBA" id="ARBA00022448"/>
    </source>
</evidence>
<keyword evidence="5" id="KW-0677">Repeat</keyword>
<protein>
    <submittedName>
        <fullName evidence="12">Mitochondrial ornithine transporter 1</fullName>
    </submittedName>
</protein>
<evidence type="ECO:0000313" key="11">
    <source>
        <dbReference type="Proteomes" id="UP000887581"/>
    </source>
</evidence>
<evidence type="ECO:0000256" key="7">
    <source>
        <dbReference type="ARBA" id="ARBA00023128"/>
    </source>
</evidence>
<dbReference type="GO" id="GO:0031966">
    <property type="term" value="C:mitochondrial membrane"/>
    <property type="evidence" value="ECO:0007669"/>
    <property type="project" value="UniProtKB-SubCell"/>
</dbReference>
<comment type="similarity">
    <text evidence="2 10">Belongs to the mitochondrial carrier (TC 2.A.29) family.</text>
</comment>
<evidence type="ECO:0000256" key="4">
    <source>
        <dbReference type="ARBA" id="ARBA00022692"/>
    </source>
</evidence>
<keyword evidence="4 9" id="KW-0812">Transmembrane</keyword>
<dbReference type="WBParaSite" id="sdigi.contig113.g4609.t1">
    <property type="protein sequence ID" value="sdigi.contig113.g4609.t1"/>
    <property type="gene ID" value="sdigi.contig113.g4609"/>
</dbReference>
<dbReference type="Pfam" id="PF00153">
    <property type="entry name" value="Mito_carr"/>
    <property type="match status" value="3"/>
</dbReference>
<feature type="repeat" description="Solcar" evidence="9">
    <location>
        <begin position="215"/>
        <end position="297"/>
    </location>
</feature>
<keyword evidence="6" id="KW-1133">Transmembrane helix</keyword>
<evidence type="ECO:0000256" key="9">
    <source>
        <dbReference type="PROSITE-ProRule" id="PRU00282"/>
    </source>
</evidence>
<dbReference type="GO" id="GO:0000064">
    <property type="term" value="F:L-ornithine transmembrane transporter activity"/>
    <property type="evidence" value="ECO:0007669"/>
    <property type="project" value="TreeGrafter"/>
</dbReference>
<dbReference type="PROSITE" id="PS50920">
    <property type="entry name" value="SOLCAR"/>
    <property type="match status" value="3"/>
</dbReference>
<dbReference type="PANTHER" id="PTHR45624">
    <property type="entry name" value="MITOCHONDRIAL BASIC AMINO ACIDS TRANSPORTER-RELATED"/>
    <property type="match status" value="1"/>
</dbReference>
<evidence type="ECO:0000256" key="10">
    <source>
        <dbReference type="RuleBase" id="RU000488"/>
    </source>
</evidence>
<dbReference type="AlphaFoldDB" id="A0A915PD55"/>
<organism evidence="11 12">
    <name type="scientific">Setaria digitata</name>
    <dbReference type="NCBI Taxonomy" id="48799"/>
    <lineage>
        <taxon>Eukaryota</taxon>
        <taxon>Metazoa</taxon>
        <taxon>Ecdysozoa</taxon>
        <taxon>Nematoda</taxon>
        <taxon>Chromadorea</taxon>
        <taxon>Rhabditida</taxon>
        <taxon>Spirurina</taxon>
        <taxon>Spiruromorpha</taxon>
        <taxon>Filarioidea</taxon>
        <taxon>Setariidae</taxon>
        <taxon>Setaria</taxon>
    </lineage>
</organism>
<evidence type="ECO:0000256" key="2">
    <source>
        <dbReference type="ARBA" id="ARBA00006375"/>
    </source>
</evidence>
<dbReference type="SUPFAM" id="SSF103506">
    <property type="entry name" value="Mitochondrial carrier"/>
    <property type="match status" value="1"/>
</dbReference>
<accession>A0A915PD55</accession>
<proteinExistence type="inferred from homology"/>
<comment type="subcellular location">
    <subcellularLocation>
        <location evidence="1">Mitochondrion membrane</location>
        <topology evidence="1">Multi-pass membrane protein</topology>
    </subcellularLocation>
</comment>
<reference evidence="12" key="1">
    <citation type="submission" date="2022-11" db="UniProtKB">
        <authorList>
            <consortium name="WormBaseParasite"/>
        </authorList>
    </citation>
    <scope>IDENTIFICATION</scope>
</reference>
<evidence type="ECO:0000256" key="5">
    <source>
        <dbReference type="ARBA" id="ARBA00022737"/>
    </source>
</evidence>
<dbReference type="InterPro" id="IPR018108">
    <property type="entry name" value="MCP_transmembrane"/>
</dbReference>
<dbReference type="Proteomes" id="UP000887581">
    <property type="component" value="Unplaced"/>
</dbReference>
<evidence type="ECO:0000256" key="6">
    <source>
        <dbReference type="ARBA" id="ARBA00022989"/>
    </source>
</evidence>
<sequence length="303" mass="33126">MDKSKATVQYSDPGHIMDGIIDLSAGTIGGIVNVAAGQPLDTIKVKMQTFPTFYPSGIRCFKEIMRMEGIRGLYAGTLPALTANIAENAVLFTAYGYCKKAVAFCVGRSKLEDMTPVENAVSGSLASIFAAIVLCPTELVKCKLQAQREAFPELLGQTTPLSVCRDIFRIHGLRGFYTGMLATLCREMPGYFLFFGAYELSRFYFTPEGKVKSEIGIARTALSGGIGGVALWTAVYPIDLVKSRMQIAGSGSFINSFYNIVRNEGVRALYNGLTLTLVRGFWATGCLFVSYEYSKLLFKTWLS</sequence>
<evidence type="ECO:0000256" key="1">
    <source>
        <dbReference type="ARBA" id="ARBA00004225"/>
    </source>
</evidence>
<feature type="repeat" description="Solcar" evidence="9">
    <location>
        <begin position="114"/>
        <end position="204"/>
    </location>
</feature>
<keyword evidence="7" id="KW-0496">Mitochondrion</keyword>
<keyword evidence="8 9" id="KW-0472">Membrane</keyword>
<feature type="repeat" description="Solcar" evidence="9">
    <location>
        <begin position="17"/>
        <end position="101"/>
    </location>
</feature>
<evidence type="ECO:0000256" key="8">
    <source>
        <dbReference type="ARBA" id="ARBA00023136"/>
    </source>
</evidence>
<dbReference type="InterPro" id="IPR023395">
    <property type="entry name" value="MCP_dom_sf"/>
</dbReference>
<dbReference type="InterPro" id="IPR050567">
    <property type="entry name" value="Mitochondrial_Carrier"/>
</dbReference>
<name>A0A915PD55_9BILA</name>